<accession>A0AAI9DA20</accession>
<dbReference type="EMBL" id="ABMABF030000002">
    <property type="protein sequence ID" value="EMJ5133288.1"/>
    <property type="molecule type" value="Genomic_DNA"/>
</dbReference>
<dbReference type="InterPro" id="IPR035093">
    <property type="entry name" value="RelE/ParE_toxin_dom_sf"/>
</dbReference>
<name>A0AAI9DA20_PROST</name>
<sequence length="39" mass="4237">MNIVSFIADKNPQSAQQIKNEVATKASQLLSFPDMGRTG</sequence>
<dbReference type="Gene3D" id="3.30.2310.20">
    <property type="entry name" value="RelE-like"/>
    <property type="match status" value="1"/>
</dbReference>
<dbReference type="AlphaFoldDB" id="A0AAI9DA20"/>
<organism evidence="1">
    <name type="scientific">Providencia stuartii</name>
    <dbReference type="NCBI Taxonomy" id="588"/>
    <lineage>
        <taxon>Bacteria</taxon>
        <taxon>Pseudomonadati</taxon>
        <taxon>Pseudomonadota</taxon>
        <taxon>Gammaproteobacteria</taxon>
        <taxon>Enterobacterales</taxon>
        <taxon>Morganellaceae</taxon>
        <taxon>Providencia</taxon>
    </lineage>
</organism>
<gene>
    <name evidence="1" type="ORF">RG298_000968</name>
</gene>
<reference evidence="1" key="1">
    <citation type="submission" date="2024-02" db="EMBL/GenBank/DDBJ databases">
        <authorList>
            <consortium name="Clinical and Environmental Microbiology Branch: Whole genome sequencing antimicrobial resistance pathogens in the healthcare setting"/>
        </authorList>
    </citation>
    <scope>NUCLEOTIDE SEQUENCE</scope>
    <source>
        <strain evidence="1">2021GO-0154</strain>
    </source>
</reference>
<evidence type="ECO:0000313" key="1">
    <source>
        <dbReference type="EMBL" id="EMJ5133288.1"/>
    </source>
</evidence>
<comment type="caution">
    <text evidence="1">The sequence shown here is derived from an EMBL/GenBank/DDBJ whole genome shotgun (WGS) entry which is preliminary data.</text>
</comment>
<protein>
    <submittedName>
        <fullName evidence="1">Type II toxin-antitoxin system RelE/ParE family toxin</fullName>
    </submittedName>
</protein>
<proteinExistence type="predicted"/>